<keyword evidence="4 8" id="KW-0812">Transmembrane</keyword>
<keyword evidence="10" id="KW-1185">Reference proteome</keyword>
<dbReference type="CDD" id="cd06173">
    <property type="entry name" value="MFS_MefA_like"/>
    <property type="match status" value="1"/>
</dbReference>
<feature type="transmembrane region" description="Helical" evidence="8">
    <location>
        <begin position="357"/>
        <end position="378"/>
    </location>
</feature>
<evidence type="ECO:0000256" key="5">
    <source>
        <dbReference type="ARBA" id="ARBA00022989"/>
    </source>
</evidence>
<dbReference type="RefSeq" id="WP_395823132.1">
    <property type="nucleotide sequence ID" value="NZ_CP043494.1"/>
</dbReference>
<gene>
    <name evidence="9" type="ORF">F0U60_22595</name>
</gene>
<evidence type="ECO:0000256" key="7">
    <source>
        <dbReference type="SAM" id="MobiDB-lite"/>
    </source>
</evidence>
<feature type="transmembrane region" description="Helical" evidence="8">
    <location>
        <begin position="81"/>
        <end position="103"/>
    </location>
</feature>
<dbReference type="PANTHER" id="PTHR43266:SF2">
    <property type="entry name" value="MAJOR FACILITATOR SUPERFAMILY (MFS) PROFILE DOMAIN-CONTAINING PROTEIN"/>
    <property type="match status" value="1"/>
</dbReference>
<dbReference type="Pfam" id="PF07690">
    <property type="entry name" value="MFS_1"/>
    <property type="match status" value="1"/>
</dbReference>
<feature type="transmembrane region" description="Helical" evidence="8">
    <location>
        <begin position="308"/>
        <end position="336"/>
    </location>
</feature>
<evidence type="ECO:0000313" key="9">
    <source>
        <dbReference type="EMBL" id="WNG46590.1"/>
    </source>
</evidence>
<keyword evidence="2" id="KW-0813">Transport</keyword>
<evidence type="ECO:0000256" key="8">
    <source>
        <dbReference type="SAM" id="Phobius"/>
    </source>
</evidence>
<feature type="transmembrane region" description="Helical" evidence="8">
    <location>
        <begin position="155"/>
        <end position="173"/>
    </location>
</feature>
<dbReference type="Proteomes" id="UP001611383">
    <property type="component" value="Chromosome"/>
</dbReference>
<protein>
    <submittedName>
        <fullName evidence="9">MFS transporter</fullName>
    </submittedName>
</protein>
<keyword evidence="3" id="KW-1003">Cell membrane</keyword>
<comment type="subcellular location">
    <subcellularLocation>
        <location evidence="1">Cell membrane</location>
        <topology evidence="1">Multi-pass membrane protein</topology>
    </subcellularLocation>
</comment>
<evidence type="ECO:0000313" key="10">
    <source>
        <dbReference type="Proteomes" id="UP001611383"/>
    </source>
</evidence>
<dbReference type="InterPro" id="IPR011701">
    <property type="entry name" value="MFS"/>
</dbReference>
<proteinExistence type="predicted"/>
<evidence type="ECO:0000256" key="2">
    <source>
        <dbReference type="ARBA" id="ARBA00022448"/>
    </source>
</evidence>
<dbReference type="Gene3D" id="1.20.1250.20">
    <property type="entry name" value="MFS general substrate transporter like domains"/>
    <property type="match status" value="1"/>
</dbReference>
<reference evidence="9 10" key="1">
    <citation type="submission" date="2019-08" db="EMBL/GenBank/DDBJ databases">
        <title>Archangium and Cystobacter genomes.</title>
        <authorList>
            <person name="Chen I.-C.K."/>
            <person name="Wielgoss S."/>
        </authorList>
    </citation>
    <scope>NUCLEOTIDE SEQUENCE [LARGE SCALE GENOMIC DNA]</scope>
    <source>
        <strain evidence="9 10">Cbm 6</strain>
    </source>
</reference>
<feature type="transmembrane region" description="Helical" evidence="8">
    <location>
        <begin position="20"/>
        <end position="39"/>
    </location>
</feature>
<name>A0ABY9WV27_9BACT</name>
<feature type="transmembrane region" description="Helical" evidence="8">
    <location>
        <begin position="51"/>
        <end position="69"/>
    </location>
</feature>
<evidence type="ECO:0000256" key="6">
    <source>
        <dbReference type="ARBA" id="ARBA00023136"/>
    </source>
</evidence>
<dbReference type="SUPFAM" id="SSF103473">
    <property type="entry name" value="MFS general substrate transporter"/>
    <property type="match status" value="1"/>
</dbReference>
<dbReference type="InterPro" id="IPR036259">
    <property type="entry name" value="MFS_trans_sf"/>
</dbReference>
<evidence type="ECO:0000256" key="1">
    <source>
        <dbReference type="ARBA" id="ARBA00004651"/>
    </source>
</evidence>
<sequence>MSTPTPIAPQGSMRTFGITWAGQLLSLIGSGLTSFALGIEVYKRTGSITKLSLVTFFATVPYVLLSPIAGALVDRWNRRTALLLSDLGAGICSLFIWGLIAAGEAGYWKLETWHFYLPFALSSLFAAIRGPALAAATSQLVPKQHLGRANGMLELANGASQIIAPVLAGALVVRIGLQGVVLIDLASYVIAVGSLLLVRFPSLPPSTQQTADKPSLLKEVAYGWNFIRTRPGLLGLLMASILPNLLYGLVTVLITPLVLSFSNAETLGLILSLAGLGMLAGAITMSIWGGPKRLVRGVLGFQLMSGLVLLGGGLPASTLVVTLCAGLFLFTMPLMMGTSQSIWQRKVAQGVQGRVFAVRRMIAMAVSPVATLLSGPLADRVFEPLLAPGGALAGSVGRVVGTGPGRGIGFLFVVMGVLMAVNVLVVWMSPRVRNLESELPDAVPDKTVTHLPENPGAEGEPALSAASGGSKS</sequence>
<accession>A0ABY9WV27</accession>
<feature type="transmembrane region" description="Helical" evidence="8">
    <location>
        <begin position="180"/>
        <end position="200"/>
    </location>
</feature>
<keyword evidence="5 8" id="KW-1133">Transmembrane helix</keyword>
<feature type="transmembrane region" description="Helical" evidence="8">
    <location>
        <begin position="266"/>
        <end position="288"/>
    </location>
</feature>
<feature type="transmembrane region" description="Helical" evidence="8">
    <location>
        <begin position="115"/>
        <end position="135"/>
    </location>
</feature>
<evidence type="ECO:0000256" key="4">
    <source>
        <dbReference type="ARBA" id="ARBA00022692"/>
    </source>
</evidence>
<feature type="region of interest" description="Disordered" evidence="7">
    <location>
        <begin position="443"/>
        <end position="472"/>
    </location>
</feature>
<dbReference type="EMBL" id="CP043494">
    <property type="protein sequence ID" value="WNG46590.1"/>
    <property type="molecule type" value="Genomic_DNA"/>
</dbReference>
<feature type="transmembrane region" description="Helical" evidence="8">
    <location>
        <begin position="408"/>
        <end position="427"/>
    </location>
</feature>
<keyword evidence="6 8" id="KW-0472">Membrane</keyword>
<feature type="transmembrane region" description="Helical" evidence="8">
    <location>
        <begin position="233"/>
        <end position="259"/>
    </location>
</feature>
<organism evidence="9 10">
    <name type="scientific">Archangium minus</name>
    <dbReference type="NCBI Taxonomy" id="83450"/>
    <lineage>
        <taxon>Bacteria</taxon>
        <taxon>Pseudomonadati</taxon>
        <taxon>Myxococcota</taxon>
        <taxon>Myxococcia</taxon>
        <taxon>Myxococcales</taxon>
        <taxon>Cystobacterineae</taxon>
        <taxon>Archangiaceae</taxon>
        <taxon>Archangium</taxon>
    </lineage>
</organism>
<evidence type="ECO:0000256" key="3">
    <source>
        <dbReference type="ARBA" id="ARBA00022475"/>
    </source>
</evidence>
<dbReference type="PANTHER" id="PTHR43266">
    <property type="entry name" value="MACROLIDE-EFFLUX PROTEIN"/>
    <property type="match status" value="1"/>
</dbReference>